<dbReference type="GO" id="GO:0003735">
    <property type="term" value="F:structural constituent of ribosome"/>
    <property type="evidence" value="ECO:0007669"/>
    <property type="project" value="InterPro"/>
</dbReference>
<evidence type="ECO:0000256" key="3">
    <source>
        <dbReference type="ARBA" id="ARBA00023274"/>
    </source>
</evidence>
<dbReference type="Gene3D" id="3.40.1370.10">
    <property type="match status" value="1"/>
</dbReference>
<evidence type="ECO:0000256" key="4">
    <source>
        <dbReference type="ARBA" id="ARBA00040565"/>
    </source>
</evidence>
<dbReference type="EMBL" id="BRXY01000369">
    <property type="protein sequence ID" value="GMH90244.1"/>
    <property type="molecule type" value="Genomic_DNA"/>
</dbReference>
<dbReference type="PANTHER" id="PTHR10746">
    <property type="entry name" value="50S RIBOSOMAL PROTEIN L4"/>
    <property type="match status" value="1"/>
</dbReference>
<dbReference type="SUPFAM" id="SSF52166">
    <property type="entry name" value="Ribosomal protein L4"/>
    <property type="match status" value="1"/>
</dbReference>
<feature type="region of interest" description="Disordered" evidence="5">
    <location>
        <begin position="159"/>
        <end position="206"/>
    </location>
</feature>
<evidence type="ECO:0000313" key="7">
    <source>
        <dbReference type="Proteomes" id="UP001165085"/>
    </source>
</evidence>
<evidence type="ECO:0000256" key="1">
    <source>
        <dbReference type="ARBA" id="ARBA00010528"/>
    </source>
</evidence>
<dbReference type="PANTHER" id="PTHR10746:SF6">
    <property type="entry name" value="LARGE RIBOSOMAL SUBUNIT PROTEIN UL4M"/>
    <property type="match status" value="1"/>
</dbReference>
<keyword evidence="7" id="KW-1185">Reference proteome</keyword>
<comment type="similarity">
    <text evidence="1">Belongs to the universal ribosomal protein uL4 family.</text>
</comment>
<organism evidence="6 7">
    <name type="scientific">Triparma strigata</name>
    <dbReference type="NCBI Taxonomy" id="1606541"/>
    <lineage>
        <taxon>Eukaryota</taxon>
        <taxon>Sar</taxon>
        <taxon>Stramenopiles</taxon>
        <taxon>Ochrophyta</taxon>
        <taxon>Bolidophyceae</taxon>
        <taxon>Parmales</taxon>
        <taxon>Triparmaceae</taxon>
        <taxon>Triparma</taxon>
    </lineage>
</organism>
<gene>
    <name evidence="6" type="ORF">TrST_g7318</name>
</gene>
<name>A0A9W7ERK5_9STRA</name>
<dbReference type="GO" id="GO:1990904">
    <property type="term" value="C:ribonucleoprotein complex"/>
    <property type="evidence" value="ECO:0007669"/>
    <property type="project" value="UniProtKB-KW"/>
</dbReference>
<dbReference type="AlphaFoldDB" id="A0A9W7ERK5"/>
<proteinExistence type="inferred from homology"/>
<dbReference type="InterPro" id="IPR023574">
    <property type="entry name" value="Ribosomal_uL4_dom_sf"/>
</dbReference>
<dbReference type="Pfam" id="PF00573">
    <property type="entry name" value="Ribosomal_L4"/>
    <property type="match status" value="1"/>
</dbReference>
<dbReference type="GO" id="GO:0005840">
    <property type="term" value="C:ribosome"/>
    <property type="evidence" value="ECO:0007669"/>
    <property type="project" value="UniProtKB-KW"/>
</dbReference>
<dbReference type="OrthoDB" id="275876at2759"/>
<protein>
    <recommendedName>
        <fullName evidence="4">Large ribosomal subunit protein uL4m</fullName>
    </recommendedName>
</protein>
<evidence type="ECO:0000256" key="5">
    <source>
        <dbReference type="SAM" id="MobiDB-lite"/>
    </source>
</evidence>
<evidence type="ECO:0000256" key="2">
    <source>
        <dbReference type="ARBA" id="ARBA00022980"/>
    </source>
</evidence>
<keyword evidence="3" id="KW-0687">Ribonucleoprotein</keyword>
<dbReference type="GO" id="GO:0006412">
    <property type="term" value="P:translation"/>
    <property type="evidence" value="ECO:0007669"/>
    <property type="project" value="InterPro"/>
</dbReference>
<sequence>MSLLGPRLLNHAMHAHALTKSLSRLSLTSRPLSSLPSHLPQNLNLDPQTLRLLTKPPPPPEDDPKIQIEKGDVWGATKCKLFLEKYNVKESDLLLPSTLPPPTLLPVSFHPSLPPPSSLPLTPFPSLTLPSPIRLDLLHRTFVHLRRLYRGKRTAITKSYADKSGSGRKPHAQKGTGRARQGNKRRAGSRGGVKTHGPKGVIQDYGNTKLNKKVVHKSTRISLSSKYRLNRLKVVETFYSSEEATKTKYVVEGFSNIFNDEYLKYVKGRPRQGLMLVLLGEVESEEERVMRSKFLKAAANVSWIHCLPVKAVNVWSVLRNEWVIMDRKGWEQVGEFFGDERV</sequence>
<comment type="caution">
    <text evidence="6">The sequence shown here is derived from an EMBL/GenBank/DDBJ whole genome shotgun (WGS) entry which is preliminary data.</text>
</comment>
<keyword evidence="2" id="KW-0689">Ribosomal protein</keyword>
<dbReference type="InterPro" id="IPR002136">
    <property type="entry name" value="Ribosomal_uL4"/>
</dbReference>
<dbReference type="Proteomes" id="UP001165085">
    <property type="component" value="Unassembled WGS sequence"/>
</dbReference>
<reference evidence="7" key="1">
    <citation type="journal article" date="2023" name="Commun. Biol.">
        <title>Genome analysis of Parmales, the sister group of diatoms, reveals the evolutionary specialization of diatoms from phago-mixotrophs to photoautotrophs.</title>
        <authorList>
            <person name="Ban H."/>
            <person name="Sato S."/>
            <person name="Yoshikawa S."/>
            <person name="Yamada K."/>
            <person name="Nakamura Y."/>
            <person name="Ichinomiya M."/>
            <person name="Sato N."/>
            <person name="Blanc-Mathieu R."/>
            <person name="Endo H."/>
            <person name="Kuwata A."/>
            <person name="Ogata H."/>
        </authorList>
    </citation>
    <scope>NUCLEOTIDE SEQUENCE [LARGE SCALE GENOMIC DNA]</scope>
    <source>
        <strain evidence="7">NIES 3701</strain>
    </source>
</reference>
<evidence type="ECO:0000313" key="6">
    <source>
        <dbReference type="EMBL" id="GMH90244.1"/>
    </source>
</evidence>
<accession>A0A9W7ERK5</accession>
<dbReference type="InterPro" id="IPR013005">
    <property type="entry name" value="Ribosomal_uL4-like"/>
</dbReference>